<feature type="transmembrane region" description="Helical" evidence="1">
    <location>
        <begin position="81"/>
        <end position="101"/>
    </location>
</feature>
<evidence type="ECO:0000313" key="3">
    <source>
        <dbReference type="Proteomes" id="UP000697710"/>
    </source>
</evidence>
<feature type="transmembrane region" description="Helical" evidence="1">
    <location>
        <begin position="176"/>
        <end position="198"/>
    </location>
</feature>
<evidence type="ECO:0000313" key="2">
    <source>
        <dbReference type="EMBL" id="MCA9728799.1"/>
    </source>
</evidence>
<keyword evidence="1" id="KW-1133">Transmembrane helix</keyword>
<protein>
    <submittedName>
        <fullName evidence="2">Uncharacterized protein</fullName>
    </submittedName>
</protein>
<feature type="non-terminal residue" evidence="2">
    <location>
        <position position="1"/>
    </location>
</feature>
<dbReference type="AlphaFoldDB" id="A0A956M0F0"/>
<dbReference type="Proteomes" id="UP000697710">
    <property type="component" value="Unassembled WGS sequence"/>
</dbReference>
<evidence type="ECO:0000256" key="1">
    <source>
        <dbReference type="SAM" id="Phobius"/>
    </source>
</evidence>
<keyword evidence="1" id="KW-0472">Membrane</keyword>
<feature type="transmembrane region" description="Helical" evidence="1">
    <location>
        <begin position="33"/>
        <end position="53"/>
    </location>
</feature>
<dbReference type="EMBL" id="JAGQHR010000479">
    <property type="protein sequence ID" value="MCA9728799.1"/>
    <property type="molecule type" value="Genomic_DNA"/>
</dbReference>
<gene>
    <name evidence="2" type="ORF">KC729_14000</name>
</gene>
<feature type="transmembrane region" description="Helical" evidence="1">
    <location>
        <begin position="121"/>
        <end position="141"/>
    </location>
</feature>
<organism evidence="2 3">
    <name type="scientific">Eiseniibacteriota bacterium</name>
    <dbReference type="NCBI Taxonomy" id="2212470"/>
    <lineage>
        <taxon>Bacteria</taxon>
        <taxon>Candidatus Eiseniibacteriota</taxon>
    </lineage>
</organism>
<name>A0A956M0F0_UNCEI</name>
<reference evidence="2" key="1">
    <citation type="submission" date="2020-04" db="EMBL/GenBank/DDBJ databases">
        <authorList>
            <person name="Zhang T."/>
        </authorList>
    </citation>
    <scope>NUCLEOTIDE SEQUENCE</scope>
    <source>
        <strain evidence="2">HKST-UBA01</strain>
    </source>
</reference>
<sequence>AHTSSNAHNIWWVVGGWQNSEVPMLGPLTATQISMVLFAVFYLALLGKIFLLWRGDRPGNATALSQVPGSVGSGGLREPQALAMVLLVAMTFFMVATHMHENHMFAALPLALPLVLVRGPLGRRGIVIYAAVSLAVLFNIVSHDPRLTLHAPFTWGGETGTDNLHLHRPMLVGERWAIRFSTVWNLAVLGGLLIWSFLPNGLLDRLGQVEDRPAAAQ</sequence>
<proteinExistence type="predicted"/>
<keyword evidence="1" id="KW-0812">Transmembrane</keyword>
<reference evidence="2" key="2">
    <citation type="journal article" date="2021" name="Microbiome">
        <title>Successional dynamics and alternative stable states in a saline activated sludge microbial community over 9 years.</title>
        <authorList>
            <person name="Wang Y."/>
            <person name="Ye J."/>
            <person name="Ju F."/>
            <person name="Liu L."/>
            <person name="Boyd J.A."/>
            <person name="Deng Y."/>
            <person name="Parks D.H."/>
            <person name="Jiang X."/>
            <person name="Yin X."/>
            <person name="Woodcroft B.J."/>
            <person name="Tyson G.W."/>
            <person name="Hugenholtz P."/>
            <person name="Polz M.F."/>
            <person name="Zhang T."/>
        </authorList>
    </citation>
    <scope>NUCLEOTIDE SEQUENCE</scope>
    <source>
        <strain evidence="2">HKST-UBA01</strain>
    </source>
</reference>
<accession>A0A956M0F0</accession>
<comment type="caution">
    <text evidence="2">The sequence shown here is derived from an EMBL/GenBank/DDBJ whole genome shotgun (WGS) entry which is preliminary data.</text>
</comment>